<reference evidence="1" key="1">
    <citation type="submission" date="2016-10" db="EMBL/GenBank/DDBJ databases">
        <title>Genome sequence of Streptomyces mangrovisoli MUSC 149.</title>
        <authorList>
            <person name="Lee L.-H."/>
            <person name="Ser H.-L."/>
        </authorList>
    </citation>
    <scope>NUCLEOTIDE SEQUENCE [LARGE SCALE GENOMIC DNA]</scope>
    <source>
        <strain evidence="1">MUSC 149</strain>
    </source>
</reference>
<dbReference type="AlphaFoldDB" id="A0A1J4P3W2"/>
<dbReference type="STRING" id="1428628.WN71_005455"/>
<evidence type="ECO:0000313" key="1">
    <source>
        <dbReference type="EMBL" id="OIJ68906.1"/>
    </source>
</evidence>
<dbReference type="EMBL" id="LAVA02000011">
    <property type="protein sequence ID" value="OIJ68906.1"/>
    <property type="molecule type" value="Genomic_DNA"/>
</dbReference>
<comment type="caution">
    <text evidence="1">The sequence shown here is derived from an EMBL/GenBank/DDBJ whole genome shotgun (WGS) entry which is preliminary data.</text>
</comment>
<proteinExistence type="predicted"/>
<dbReference type="RefSeq" id="WP_052743155.1">
    <property type="nucleotide sequence ID" value="NZ_LAVA02000011.1"/>
</dbReference>
<dbReference type="Pfam" id="PF19850">
    <property type="entry name" value="DUF6325"/>
    <property type="match status" value="1"/>
</dbReference>
<evidence type="ECO:0008006" key="3">
    <source>
        <dbReference type="Google" id="ProtNLM"/>
    </source>
</evidence>
<dbReference type="OrthoDB" id="1779644at2"/>
<evidence type="ECO:0000313" key="2">
    <source>
        <dbReference type="Proteomes" id="UP000034196"/>
    </source>
</evidence>
<dbReference type="Proteomes" id="UP000034196">
    <property type="component" value="Unassembled WGS sequence"/>
</dbReference>
<dbReference type="InterPro" id="IPR046288">
    <property type="entry name" value="DUF6325"/>
</dbReference>
<keyword evidence="2" id="KW-1185">Reference proteome</keyword>
<protein>
    <recommendedName>
        <fullName evidence="3">DUF1269 domain-containing family protein</fullName>
    </recommendedName>
</protein>
<sequence length="148" mass="16297">MSTMGPVDLVILSFPAQRPPQSFLAALELVERRKDVRILDALIVTKSPTGEVGRVELSDIEHLGDMAAELAARRTLGMLGIDDIHEISTVMDPDTTVLALLVENVWAREALEEARKHDGRMLATLRIPYEQIAEVEAELAASAKATRR</sequence>
<organism evidence="1 2">
    <name type="scientific">Streptomyces mangrovisoli</name>
    <dbReference type="NCBI Taxonomy" id="1428628"/>
    <lineage>
        <taxon>Bacteria</taxon>
        <taxon>Bacillati</taxon>
        <taxon>Actinomycetota</taxon>
        <taxon>Actinomycetes</taxon>
        <taxon>Kitasatosporales</taxon>
        <taxon>Streptomycetaceae</taxon>
        <taxon>Streptomyces</taxon>
    </lineage>
</organism>
<name>A0A1J4P3W2_9ACTN</name>
<accession>A0A1J4P3W2</accession>
<gene>
    <name evidence="1" type="ORF">WN71_005455</name>
</gene>